<organism evidence="1 2">
    <name type="scientific">Liparis tanakae</name>
    <name type="common">Tanaka's snailfish</name>
    <dbReference type="NCBI Taxonomy" id="230148"/>
    <lineage>
        <taxon>Eukaryota</taxon>
        <taxon>Metazoa</taxon>
        <taxon>Chordata</taxon>
        <taxon>Craniata</taxon>
        <taxon>Vertebrata</taxon>
        <taxon>Euteleostomi</taxon>
        <taxon>Actinopterygii</taxon>
        <taxon>Neopterygii</taxon>
        <taxon>Teleostei</taxon>
        <taxon>Neoteleostei</taxon>
        <taxon>Acanthomorphata</taxon>
        <taxon>Eupercaria</taxon>
        <taxon>Perciformes</taxon>
        <taxon>Cottioidei</taxon>
        <taxon>Cottales</taxon>
        <taxon>Liparidae</taxon>
        <taxon>Liparis</taxon>
    </lineage>
</organism>
<reference evidence="1 2" key="1">
    <citation type="submission" date="2019-03" db="EMBL/GenBank/DDBJ databases">
        <title>First draft genome of Liparis tanakae, snailfish: a comprehensive survey of snailfish specific genes.</title>
        <authorList>
            <person name="Kim W."/>
            <person name="Song I."/>
            <person name="Jeong J.-H."/>
            <person name="Kim D."/>
            <person name="Kim S."/>
            <person name="Ryu S."/>
            <person name="Song J.Y."/>
            <person name="Lee S.K."/>
        </authorList>
    </citation>
    <scope>NUCLEOTIDE SEQUENCE [LARGE SCALE GENOMIC DNA]</scope>
    <source>
        <tissue evidence="1">Muscle</tissue>
    </source>
</reference>
<protein>
    <submittedName>
        <fullName evidence="1">Neutral alpha-glucosidase C</fullName>
    </submittedName>
</protein>
<evidence type="ECO:0000313" key="2">
    <source>
        <dbReference type="Proteomes" id="UP000314294"/>
    </source>
</evidence>
<dbReference type="AlphaFoldDB" id="A0A4Z2EHY4"/>
<proteinExistence type="predicted"/>
<name>A0A4Z2EHY4_9TELE</name>
<comment type="caution">
    <text evidence="1">The sequence shown here is derived from an EMBL/GenBank/DDBJ whole genome shotgun (WGS) entry which is preliminary data.</text>
</comment>
<dbReference type="EMBL" id="SRLO01006898">
    <property type="protein sequence ID" value="TNN28446.1"/>
    <property type="molecule type" value="Genomic_DNA"/>
</dbReference>
<dbReference type="Gene3D" id="2.60.40.1180">
    <property type="entry name" value="Golgi alpha-mannosidase II"/>
    <property type="match status" value="1"/>
</dbReference>
<sequence length="119" mass="13236">MCGRLREVFSLQGAAEGELYLDDGHSFSYRDRKAFCLRRFRMLSGRLLCRPASEEGTFDCGAVVQSVTVLGLQSRPAAVVLHLSGAEDSSPSFEYTETCCMLTVNHLQLPVAMDWELQV</sequence>
<keyword evidence="2" id="KW-1185">Reference proteome</keyword>
<dbReference type="OrthoDB" id="3237269at2759"/>
<gene>
    <name evidence="1" type="primary">Ganc</name>
    <name evidence="1" type="ORF">EYF80_061408</name>
</gene>
<accession>A0A4Z2EHY4</accession>
<evidence type="ECO:0000313" key="1">
    <source>
        <dbReference type="EMBL" id="TNN28446.1"/>
    </source>
</evidence>
<dbReference type="InterPro" id="IPR013780">
    <property type="entry name" value="Glyco_hydro_b"/>
</dbReference>
<dbReference type="Proteomes" id="UP000314294">
    <property type="component" value="Unassembled WGS sequence"/>
</dbReference>